<proteinExistence type="predicted"/>
<dbReference type="AlphaFoldDB" id="A0A2P2PMM0"/>
<reference evidence="1" key="1">
    <citation type="submission" date="2018-02" db="EMBL/GenBank/DDBJ databases">
        <title>Rhizophora mucronata_Transcriptome.</title>
        <authorList>
            <person name="Meera S.P."/>
            <person name="Sreeshan A."/>
            <person name="Augustine A."/>
        </authorList>
    </citation>
    <scope>NUCLEOTIDE SEQUENCE</scope>
    <source>
        <tissue evidence="1">Leaf</tissue>
    </source>
</reference>
<evidence type="ECO:0000313" key="1">
    <source>
        <dbReference type="EMBL" id="MBX56017.1"/>
    </source>
</evidence>
<sequence length="53" mass="6278">MNKCHKREEESSKSYIISKRQSLGDLQRNNGTHYRMQKILSIMVKLKVRPSDD</sequence>
<dbReference type="EMBL" id="GGEC01075533">
    <property type="protein sequence ID" value="MBX56017.1"/>
    <property type="molecule type" value="Transcribed_RNA"/>
</dbReference>
<organism evidence="1">
    <name type="scientific">Rhizophora mucronata</name>
    <name type="common">Asiatic mangrove</name>
    <dbReference type="NCBI Taxonomy" id="61149"/>
    <lineage>
        <taxon>Eukaryota</taxon>
        <taxon>Viridiplantae</taxon>
        <taxon>Streptophyta</taxon>
        <taxon>Embryophyta</taxon>
        <taxon>Tracheophyta</taxon>
        <taxon>Spermatophyta</taxon>
        <taxon>Magnoliopsida</taxon>
        <taxon>eudicotyledons</taxon>
        <taxon>Gunneridae</taxon>
        <taxon>Pentapetalae</taxon>
        <taxon>rosids</taxon>
        <taxon>fabids</taxon>
        <taxon>Malpighiales</taxon>
        <taxon>Rhizophoraceae</taxon>
        <taxon>Rhizophora</taxon>
    </lineage>
</organism>
<protein>
    <submittedName>
        <fullName evidence="1">Uncharacterized protein</fullName>
    </submittedName>
</protein>
<name>A0A2P2PMM0_RHIMU</name>
<accession>A0A2P2PMM0</accession>